<dbReference type="Proteomes" id="UP000268014">
    <property type="component" value="Unassembled WGS sequence"/>
</dbReference>
<feature type="compositionally biased region" description="Basic residues" evidence="1">
    <location>
        <begin position="200"/>
        <end position="216"/>
    </location>
</feature>
<proteinExistence type="predicted"/>
<feature type="compositionally biased region" description="Basic and acidic residues" evidence="1">
    <location>
        <begin position="181"/>
        <end position="199"/>
    </location>
</feature>
<keyword evidence="4" id="KW-1185">Reference proteome</keyword>
<evidence type="ECO:0000313" key="5">
    <source>
        <dbReference type="WBParaSite" id="HPLM_0000419501-mRNA-1"/>
    </source>
</evidence>
<evidence type="ECO:0000256" key="1">
    <source>
        <dbReference type="SAM" id="MobiDB-lite"/>
    </source>
</evidence>
<reference evidence="5" key="1">
    <citation type="submission" date="2017-02" db="UniProtKB">
        <authorList>
            <consortium name="WormBaseParasite"/>
        </authorList>
    </citation>
    <scope>IDENTIFICATION</scope>
</reference>
<name>A0A0N4W341_HAEPC</name>
<evidence type="ECO:0000313" key="4">
    <source>
        <dbReference type="Proteomes" id="UP000268014"/>
    </source>
</evidence>
<dbReference type="AlphaFoldDB" id="A0A0N4W341"/>
<dbReference type="EMBL" id="UZAF01016182">
    <property type="protein sequence ID" value="VDO22630.1"/>
    <property type="molecule type" value="Genomic_DNA"/>
</dbReference>
<feature type="chain" id="PRO_5043123373" evidence="2">
    <location>
        <begin position="21"/>
        <end position="302"/>
    </location>
</feature>
<dbReference type="WBParaSite" id="HPLM_0000419501-mRNA-1">
    <property type="protein sequence ID" value="HPLM_0000419501-mRNA-1"/>
    <property type="gene ID" value="HPLM_0000419501"/>
</dbReference>
<feature type="region of interest" description="Disordered" evidence="1">
    <location>
        <begin position="122"/>
        <end position="142"/>
    </location>
</feature>
<sequence length="302" mass="33360">MTTVVVVVVVVVSGDGAAHSDDDYGREVQGRRCMHGGVPIKTVNLKVGLDMNDGWEAASLYLKFAASGDWALLNKEGFNIILSTASKSMFGESYSISSEEMSEKEKGVHSRLIEKAARLQRKRLRGQKREKLRRERKSRHSLLKKAIRDAKAIQKAAAAAGKVVVVDKELKRQWKAAQEAASRRREEKARRRAEHETRKEARRAKRDKKRGRKRRDPNKASSASKKTKDNTLIAVASTISAGATVAGGAIVGTAEVGSFKERQGREPKFVSDNNDVKAIPCRCGPAGEKAMTSLRFRPSFEC</sequence>
<gene>
    <name evidence="3" type="ORF">HPLM_LOCUS4187</name>
</gene>
<feature type="region of interest" description="Disordered" evidence="1">
    <location>
        <begin position="181"/>
        <end position="228"/>
    </location>
</feature>
<feature type="signal peptide" evidence="2">
    <location>
        <begin position="1"/>
        <end position="20"/>
    </location>
</feature>
<reference evidence="3 4" key="2">
    <citation type="submission" date="2018-11" db="EMBL/GenBank/DDBJ databases">
        <authorList>
            <consortium name="Pathogen Informatics"/>
        </authorList>
    </citation>
    <scope>NUCLEOTIDE SEQUENCE [LARGE SCALE GENOMIC DNA]</scope>
    <source>
        <strain evidence="3 4">MHpl1</strain>
    </source>
</reference>
<organism evidence="5">
    <name type="scientific">Haemonchus placei</name>
    <name type="common">Barber's pole worm</name>
    <dbReference type="NCBI Taxonomy" id="6290"/>
    <lineage>
        <taxon>Eukaryota</taxon>
        <taxon>Metazoa</taxon>
        <taxon>Ecdysozoa</taxon>
        <taxon>Nematoda</taxon>
        <taxon>Chromadorea</taxon>
        <taxon>Rhabditida</taxon>
        <taxon>Rhabditina</taxon>
        <taxon>Rhabditomorpha</taxon>
        <taxon>Strongyloidea</taxon>
        <taxon>Trichostrongylidae</taxon>
        <taxon>Haemonchus</taxon>
    </lineage>
</organism>
<accession>A0A0N4W341</accession>
<evidence type="ECO:0000313" key="3">
    <source>
        <dbReference type="EMBL" id="VDO22630.1"/>
    </source>
</evidence>
<keyword evidence="2" id="KW-0732">Signal</keyword>
<evidence type="ECO:0000256" key="2">
    <source>
        <dbReference type="SAM" id="SignalP"/>
    </source>
</evidence>
<protein>
    <submittedName>
        <fullName evidence="3 5">Uncharacterized protein</fullName>
    </submittedName>
</protein>